<evidence type="ECO:0000256" key="6">
    <source>
        <dbReference type="SAM" id="Phobius"/>
    </source>
</evidence>
<dbReference type="GO" id="GO:0005886">
    <property type="term" value="C:plasma membrane"/>
    <property type="evidence" value="ECO:0007669"/>
    <property type="project" value="UniProtKB-SubCell"/>
</dbReference>
<reference evidence="7 8" key="1">
    <citation type="submission" date="2016-10" db="EMBL/GenBank/DDBJ databases">
        <authorList>
            <person name="de Groot N.N."/>
        </authorList>
    </citation>
    <scope>NUCLEOTIDE SEQUENCE [LARGE SCALE GENOMIC DNA]</scope>
    <source>
        <strain evidence="7 8">A52C2</strain>
    </source>
</reference>
<evidence type="ECO:0000256" key="5">
    <source>
        <dbReference type="ARBA" id="ARBA00023136"/>
    </source>
</evidence>
<dbReference type="OrthoDB" id="9780757at2"/>
<dbReference type="Pfam" id="PF02653">
    <property type="entry name" value="BPD_transp_2"/>
    <property type="match status" value="1"/>
</dbReference>
<sequence length="315" mass="33374">MRPLPLAIAAVVVVLLVFVPWLASDVMMQFAIDALLLAVLAQAWNILGGFTGYVSFGNSVFYGLGTYGAAIAMAQFHLPFWVGILLGIVLAVLCALLIGIPILRLRGPYFAIATLGLAAAMGAIVSNLPIAGSNIGLVLPLIRADTMFYELSLGLLVLCTLTVLWVSKSRFGMGLVAIREDEDAAGTMGINTTVFKIVALVLSALFTAVAGSIHAYWISFIDPASAFDPTLNVRMVIMAVFGGPGTVFGPLVGSFILSAIYEYLASSISTAAALLFGIVIVLAVIFMPRGLANMIGGVRARGPRYFLQNIRENRL</sequence>
<evidence type="ECO:0000256" key="1">
    <source>
        <dbReference type="ARBA" id="ARBA00004651"/>
    </source>
</evidence>
<gene>
    <name evidence="7" type="ORF">SAMN05216548_103161</name>
</gene>
<dbReference type="EMBL" id="FOFG01000003">
    <property type="protein sequence ID" value="SEQ24511.1"/>
    <property type="molecule type" value="Genomic_DNA"/>
</dbReference>
<keyword evidence="5 6" id="KW-0472">Membrane</keyword>
<feature type="transmembrane region" description="Helical" evidence="6">
    <location>
        <begin position="148"/>
        <end position="166"/>
    </location>
</feature>
<dbReference type="GO" id="GO:0015658">
    <property type="term" value="F:branched-chain amino acid transmembrane transporter activity"/>
    <property type="evidence" value="ECO:0007669"/>
    <property type="project" value="InterPro"/>
</dbReference>
<evidence type="ECO:0000256" key="4">
    <source>
        <dbReference type="ARBA" id="ARBA00022989"/>
    </source>
</evidence>
<feature type="transmembrane region" description="Helical" evidence="6">
    <location>
        <begin position="6"/>
        <end position="23"/>
    </location>
</feature>
<keyword evidence="8" id="KW-1185">Reference proteome</keyword>
<accession>A0A1H9EFR1</accession>
<dbReference type="RefSeq" id="WP_092495769.1">
    <property type="nucleotide sequence ID" value="NZ_FOFG01000003.1"/>
</dbReference>
<keyword evidence="2" id="KW-1003">Cell membrane</keyword>
<proteinExistence type="predicted"/>
<feature type="transmembrane region" description="Helical" evidence="6">
    <location>
        <begin position="30"/>
        <end position="47"/>
    </location>
</feature>
<feature type="transmembrane region" description="Helical" evidence="6">
    <location>
        <begin position="80"/>
        <end position="103"/>
    </location>
</feature>
<feature type="transmembrane region" description="Helical" evidence="6">
    <location>
        <begin position="263"/>
        <end position="286"/>
    </location>
</feature>
<dbReference type="Proteomes" id="UP000199647">
    <property type="component" value="Unassembled WGS sequence"/>
</dbReference>
<keyword evidence="3 6" id="KW-0812">Transmembrane</keyword>
<dbReference type="PANTHER" id="PTHR30482">
    <property type="entry name" value="HIGH-AFFINITY BRANCHED-CHAIN AMINO ACID TRANSPORT SYSTEM PERMEASE"/>
    <property type="match status" value="1"/>
</dbReference>
<dbReference type="AlphaFoldDB" id="A0A1H9EFR1"/>
<dbReference type="STRING" id="1855383.SAMN05216548_103161"/>
<dbReference type="InterPro" id="IPR043428">
    <property type="entry name" value="LivM-like"/>
</dbReference>
<evidence type="ECO:0000256" key="2">
    <source>
        <dbReference type="ARBA" id="ARBA00022475"/>
    </source>
</evidence>
<comment type="subcellular location">
    <subcellularLocation>
        <location evidence="1">Cell membrane</location>
        <topology evidence="1">Multi-pass membrane protein</topology>
    </subcellularLocation>
</comment>
<protein>
    <submittedName>
        <fullName evidence="7">Amino acid/amide ABC transporter membrane protein 2, HAAT family</fullName>
    </submittedName>
</protein>
<evidence type="ECO:0000313" key="8">
    <source>
        <dbReference type="Proteomes" id="UP000199647"/>
    </source>
</evidence>
<feature type="transmembrane region" description="Helical" evidence="6">
    <location>
        <begin position="231"/>
        <end position="257"/>
    </location>
</feature>
<name>A0A1H9EFR1_9HYPH</name>
<evidence type="ECO:0000256" key="3">
    <source>
        <dbReference type="ARBA" id="ARBA00022692"/>
    </source>
</evidence>
<dbReference type="PANTHER" id="PTHR30482:SF10">
    <property type="entry name" value="HIGH-AFFINITY BRANCHED-CHAIN AMINO ACID TRANSPORT PROTEIN BRAE"/>
    <property type="match status" value="1"/>
</dbReference>
<organism evidence="7 8">
    <name type="scientific">Faunimonas pinastri</name>
    <dbReference type="NCBI Taxonomy" id="1855383"/>
    <lineage>
        <taxon>Bacteria</taxon>
        <taxon>Pseudomonadati</taxon>
        <taxon>Pseudomonadota</taxon>
        <taxon>Alphaproteobacteria</taxon>
        <taxon>Hyphomicrobiales</taxon>
        <taxon>Afifellaceae</taxon>
        <taxon>Faunimonas</taxon>
    </lineage>
</organism>
<evidence type="ECO:0000313" key="7">
    <source>
        <dbReference type="EMBL" id="SEQ24511.1"/>
    </source>
</evidence>
<feature type="transmembrane region" description="Helical" evidence="6">
    <location>
        <begin position="109"/>
        <end position="128"/>
    </location>
</feature>
<dbReference type="InterPro" id="IPR001851">
    <property type="entry name" value="ABC_transp_permease"/>
</dbReference>
<feature type="transmembrane region" description="Helical" evidence="6">
    <location>
        <begin position="197"/>
        <end position="219"/>
    </location>
</feature>
<keyword evidence="4 6" id="KW-1133">Transmembrane helix</keyword>
<dbReference type="CDD" id="cd06581">
    <property type="entry name" value="TM_PBP1_LivM_like"/>
    <property type="match status" value="1"/>
</dbReference>